<evidence type="ECO:0000313" key="3">
    <source>
        <dbReference type="Proteomes" id="UP001597296"/>
    </source>
</evidence>
<accession>A0ABW5C9J5</accession>
<dbReference type="EMBL" id="JBHUIY010000014">
    <property type="protein sequence ID" value="MFD2233880.1"/>
    <property type="molecule type" value="Genomic_DNA"/>
</dbReference>
<reference evidence="3" key="1">
    <citation type="journal article" date="2019" name="Int. J. Syst. Evol. Microbiol.">
        <title>The Global Catalogue of Microorganisms (GCM) 10K type strain sequencing project: providing services to taxonomists for standard genome sequencing and annotation.</title>
        <authorList>
            <consortium name="The Broad Institute Genomics Platform"/>
            <consortium name="The Broad Institute Genome Sequencing Center for Infectious Disease"/>
            <person name="Wu L."/>
            <person name="Ma J."/>
        </authorList>
    </citation>
    <scope>NUCLEOTIDE SEQUENCE [LARGE SCALE GENOMIC DNA]</scope>
    <source>
        <strain evidence="3">KCTC 15012</strain>
    </source>
</reference>
<comment type="caution">
    <text evidence="2">The sequence shown here is derived from an EMBL/GenBank/DDBJ whole genome shotgun (WGS) entry which is preliminary data.</text>
</comment>
<evidence type="ECO:0000313" key="2">
    <source>
        <dbReference type="EMBL" id="MFD2233880.1"/>
    </source>
</evidence>
<feature type="signal peptide" evidence="1">
    <location>
        <begin position="1"/>
        <end position="24"/>
    </location>
</feature>
<feature type="chain" id="PRO_5046440682" evidence="1">
    <location>
        <begin position="25"/>
        <end position="159"/>
    </location>
</feature>
<dbReference type="RefSeq" id="WP_377315780.1">
    <property type="nucleotide sequence ID" value="NZ_JBHUIY010000014.1"/>
</dbReference>
<proteinExistence type="predicted"/>
<evidence type="ECO:0000256" key="1">
    <source>
        <dbReference type="SAM" id="SignalP"/>
    </source>
</evidence>
<keyword evidence="3" id="KW-1185">Reference proteome</keyword>
<keyword evidence="1" id="KW-0732">Signal</keyword>
<organism evidence="2 3">
    <name type="scientific">Phaeospirillum tilakii</name>
    <dbReference type="NCBI Taxonomy" id="741673"/>
    <lineage>
        <taxon>Bacteria</taxon>
        <taxon>Pseudomonadati</taxon>
        <taxon>Pseudomonadota</taxon>
        <taxon>Alphaproteobacteria</taxon>
        <taxon>Rhodospirillales</taxon>
        <taxon>Rhodospirillaceae</taxon>
        <taxon>Phaeospirillum</taxon>
    </lineage>
</organism>
<dbReference type="Proteomes" id="UP001597296">
    <property type="component" value="Unassembled WGS sequence"/>
</dbReference>
<name>A0ABW5C9J5_9PROT</name>
<protein>
    <submittedName>
        <fullName evidence="2">Uncharacterized protein</fullName>
    </submittedName>
</protein>
<gene>
    <name evidence="2" type="ORF">ACFSNB_08685</name>
</gene>
<sequence length="159" mass="16565">MIRTALTTALCGLAALGASGAARAAPWPDAETAVYSTLCWEHQSGDAAGHRLTVQGRGANRTLRFEWSEGGLCGGEVTRFGYRPTSGRLRFTVSGCGSGPAGDTYTARIIPGGVILSRVDFGDGRGAQPLNQLLPRIEDLSGTIPDCPTPAPAPGPERR</sequence>